<dbReference type="PROSITE" id="PS00737">
    <property type="entry name" value="THIOLASE_2"/>
    <property type="match status" value="1"/>
</dbReference>
<dbReference type="InterPro" id="IPR020613">
    <property type="entry name" value="Thiolase_CS"/>
</dbReference>
<keyword evidence="8" id="KW-0443">Lipid metabolism</keyword>
<evidence type="ECO:0000256" key="2">
    <source>
        <dbReference type="ARBA" id="ARBA00005189"/>
    </source>
</evidence>
<feature type="domain" description="Thiolase C-terminal" evidence="16">
    <location>
        <begin position="271"/>
        <end position="391"/>
    </location>
</feature>
<dbReference type="GO" id="GO:0006635">
    <property type="term" value="P:fatty acid beta-oxidation"/>
    <property type="evidence" value="ECO:0007669"/>
    <property type="project" value="TreeGrafter"/>
</dbReference>
<dbReference type="InterPro" id="IPR020616">
    <property type="entry name" value="Thiolase_N"/>
</dbReference>
<reference evidence="17 18" key="1">
    <citation type="submission" date="2018-09" db="EMBL/GenBank/DDBJ databases">
        <authorList>
            <person name="Zhu H."/>
        </authorList>
    </citation>
    <scope>NUCLEOTIDE SEQUENCE [LARGE SCALE GENOMIC DNA]</scope>
    <source>
        <strain evidence="17 18">K1W22B-8</strain>
    </source>
</reference>
<organism evidence="17 18">
    <name type="scientific">Oleomonas cavernae</name>
    <dbReference type="NCBI Taxonomy" id="2320859"/>
    <lineage>
        <taxon>Bacteria</taxon>
        <taxon>Pseudomonadati</taxon>
        <taxon>Pseudomonadota</taxon>
        <taxon>Alphaproteobacteria</taxon>
        <taxon>Acetobacterales</taxon>
        <taxon>Acetobacteraceae</taxon>
        <taxon>Oleomonas</taxon>
    </lineage>
</organism>
<evidence type="ECO:0000256" key="5">
    <source>
        <dbReference type="ARBA" id="ARBA00022752"/>
    </source>
</evidence>
<evidence type="ECO:0000259" key="15">
    <source>
        <dbReference type="Pfam" id="PF00108"/>
    </source>
</evidence>
<dbReference type="Gene3D" id="3.40.47.10">
    <property type="match status" value="1"/>
</dbReference>
<comment type="pathway">
    <text evidence="12">Metabolic intermediate biosynthesis; (R)-mevalonate biosynthesis; (R)-mevalonate from acetyl-CoA: step 1/3.</text>
</comment>
<comment type="subcellular location">
    <subcellularLocation>
        <location evidence="1">Peroxisome</location>
    </subcellularLocation>
</comment>
<evidence type="ECO:0000256" key="11">
    <source>
        <dbReference type="ARBA" id="ARBA00024073"/>
    </source>
</evidence>
<evidence type="ECO:0000256" key="1">
    <source>
        <dbReference type="ARBA" id="ARBA00004275"/>
    </source>
</evidence>
<feature type="active site" description="Proton acceptor" evidence="13">
    <location>
        <position position="379"/>
    </location>
</feature>
<dbReference type="OrthoDB" id="9764638at2"/>
<dbReference type="SUPFAM" id="SSF53901">
    <property type="entry name" value="Thiolase-like"/>
    <property type="match status" value="2"/>
</dbReference>
<proteinExistence type="inferred from homology"/>
<dbReference type="PROSITE" id="PS00099">
    <property type="entry name" value="THIOLASE_3"/>
    <property type="match status" value="1"/>
</dbReference>
<evidence type="ECO:0000256" key="10">
    <source>
        <dbReference type="ARBA" id="ARBA00023315"/>
    </source>
</evidence>
<dbReference type="PIRSF" id="PIRSF000429">
    <property type="entry name" value="Ac-CoA_Ac_transf"/>
    <property type="match status" value="1"/>
</dbReference>
<keyword evidence="10 14" id="KW-0012">Acyltransferase</keyword>
<feature type="active site" description="Acyl-thioester intermediate" evidence="13">
    <location>
        <position position="90"/>
    </location>
</feature>
<dbReference type="PROSITE" id="PS00098">
    <property type="entry name" value="THIOLASE_1"/>
    <property type="match status" value="1"/>
</dbReference>
<gene>
    <name evidence="17" type="ORF">D3874_21635</name>
</gene>
<evidence type="ECO:0000256" key="7">
    <source>
        <dbReference type="ARBA" id="ARBA00022946"/>
    </source>
</evidence>
<dbReference type="PANTHER" id="PTHR43853">
    <property type="entry name" value="3-KETOACYL-COA THIOLASE, PEROXISOMAL"/>
    <property type="match status" value="1"/>
</dbReference>
<feature type="domain" description="Thiolase N-terminal" evidence="15">
    <location>
        <begin position="5"/>
        <end position="262"/>
    </location>
</feature>
<dbReference type="GO" id="GO:0005737">
    <property type="term" value="C:cytoplasm"/>
    <property type="evidence" value="ECO:0007669"/>
    <property type="project" value="UniProtKB-ARBA"/>
</dbReference>
<dbReference type="InterPro" id="IPR016039">
    <property type="entry name" value="Thiolase-like"/>
</dbReference>
<dbReference type="InterPro" id="IPR002155">
    <property type="entry name" value="Thiolase"/>
</dbReference>
<evidence type="ECO:0000256" key="8">
    <source>
        <dbReference type="ARBA" id="ARBA00023098"/>
    </source>
</evidence>
<keyword evidence="6" id="KW-0276">Fatty acid metabolism</keyword>
<name>A0A418WGT7_9PROT</name>
<dbReference type="RefSeq" id="WP_119780769.1">
    <property type="nucleotide sequence ID" value="NZ_QYUK01000011.1"/>
</dbReference>
<dbReference type="Pfam" id="PF02803">
    <property type="entry name" value="Thiolase_C"/>
    <property type="match status" value="1"/>
</dbReference>
<protein>
    <recommendedName>
        <fullName evidence="11">acetyl-CoA C-acyltransferase</fullName>
        <ecNumber evidence="11">2.3.1.16</ecNumber>
    </recommendedName>
</protein>
<evidence type="ECO:0000313" key="17">
    <source>
        <dbReference type="EMBL" id="RJF89251.1"/>
    </source>
</evidence>
<dbReference type="EC" id="2.3.1.16" evidence="11"/>
<dbReference type="InterPro" id="IPR020610">
    <property type="entry name" value="Thiolase_AS"/>
</dbReference>
<dbReference type="NCBIfam" id="NF005494">
    <property type="entry name" value="PRK07108.1"/>
    <property type="match status" value="1"/>
</dbReference>
<keyword evidence="18" id="KW-1185">Reference proteome</keyword>
<dbReference type="Pfam" id="PF00108">
    <property type="entry name" value="Thiolase_N"/>
    <property type="match status" value="1"/>
</dbReference>
<dbReference type="PANTHER" id="PTHR43853:SF8">
    <property type="entry name" value="3-KETOACYL-COA THIOLASE, PEROXISOMAL"/>
    <property type="match status" value="1"/>
</dbReference>
<evidence type="ECO:0000256" key="14">
    <source>
        <dbReference type="RuleBase" id="RU003557"/>
    </source>
</evidence>
<dbReference type="AlphaFoldDB" id="A0A418WGT7"/>
<dbReference type="Proteomes" id="UP000284605">
    <property type="component" value="Unassembled WGS sequence"/>
</dbReference>
<keyword evidence="7" id="KW-0809">Transit peptide</keyword>
<comment type="pathway">
    <text evidence="2">Lipid metabolism.</text>
</comment>
<accession>A0A418WGT7</accession>
<dbReference type="InterPro" id="IPR020617">
    <property type="entry name" value="Thiolase_C"/>
</dbReference>
<comment type="similarity">
    <text evidence="3 14">Belongs to the thiolase-like superfamily. Thiolase family.</text>
</comment>
<dbReference type="NCBIfam" id="TIGR01930">
    <property type="entry name" value="AcCoA-C-Actrans"/>
    <property type="match status" value="1"/>
</dbReference>
<dbReference type="CDD" id="cd00751">
    <property type="entry name" value="thiolase"/>
    <property type="match status" value="1"/>
</dbReference>
<evidence type="ECO:0000259" key="16">
    <source>
        <dbReference type="Pfam" id="PF02803"/>
    </source>
</evidence>
<evidence type="ECO:0000256" key="9">
    <source>
        <dbReference type="ARBA" id="ARBA00023140"/>
    </source>
</evidence>
<keyword evidence="9" id="KW-0576">Peroxisome</keyword>
<comment type="caution">
    <text evidence="17">The sequence shown here is derived from an EMBL/GenBank/DDBJ whole genome shotgun (WGS) entry which is preliminary data.</text>
</comment>
<dbReference type="InterPro" id="IPR050215">
    <property type="entry name" value="Thiolase-like_sf_Thiolase"/>
</dbReference>
<evidence type="ECO:0000256" key="13">
    <source>
        <dbReference type="PIRSR" id="PIRSR000429-1"/>
    </source>
</evidence>
<dbReference type="GO" id="GO:0010124">
    <property type="term" value="P:phenylacetate catabolic process"/>
    <property type="evidence" value="ECO:0007669"/>
    <property type="project" value="TreeGrafter"/>
</dbReference>
<dbReference type="EMBL" id="QYUK01000011">
    <property type="protein sequence ID" value="RJF89251.1"/>
    <property type="molecule type" value="Genomic_DNA"/>
</dbReference>
<evidence type="ECO:0000256" key="4">
    <source>
        <dbReference type="ARBA" id="ARBA00022679"/>
    </source>
</evidence>
<dbReference type="GO" id="GO:0003988">
    <property type="term" value="F:acetyl-CoA C-acyltransferase activity"/>
    <property type="evidence" value="ECO:0007669"/>
    <property type="project" value="UniProtKB-EC"/>
</dbReference>
<sequence length="393" mass="41098">MREAVIVSTARTPIGKAFRGAFNATHGATLGGHAIQHAVARAGIEGAEVDDVYIGAGLPEGAAGHNVARNAALRAGLPVSVPGATVNRFCSSGLNAIALAAQQILSNNADIAVGGGLETISLVQHNLNVNHFTEEWLMQHHAALWMPMIDTADIVGNRYNVSRESQDEYSLGSQQRTAAGQVAGKFDDEIVPLKAVMNVTDKATGQTSQKDFELKKDEGNRPETTLEGLAALQPVKGPGNFVTAGNASQLSDGASASVLMDAKTAEKKGIEPLGIFRGFAVAGCEPDEMGIGPVFAVPKLLARHGLKVDDIDLWELNEAFAVQVVYCRDRLGIDPAKLNVNGGAISIGHPYGMSGARMTGHILIEGKRRGAKYGVVTMCIGGGMGAAGLFEIL</sequence>
<dbReference type="InterPro" id="IPR020615">
    <property type="entry name" value="Thiolase_acyl_enz_int_AS"/>
</dbReference>
<dbReference type="FunFam" id="3.40.47.10:FF:000010">
    <property type="entry name" value="Acetyl-CoA acetyltransferase (Thiolase)"/>
    <property type="match status" value="1"/>
</dbReference>
<evidence type="ECO:0000256" key="3">
    <source>
        <dbReference type="ARBA" id="ARBA00010982"/>
    </source>
</evidence>
<evidence type="ECO:0000256" key="6">
    <source>
        <dbReference type="ARBA" id="ARBA00022832"/>
    </source>
</evidence>
<feature type="active site" description="Proton acceptor" evidence="13">
    <location>
        <position position="349"/>
    </location>
</feature>
<evidence type="ECO:0000256" key="12">
    <source>
        <dbReference type="ARBA" id="ARBA00037924"/>
    </source>
</evidence>
<dbReference type="GO" id="GO:0042619">
    <property type="term" value="P:poly-hydroxybutyrate biosynthetic process"/>
    <property type="evidence" value="ECO:0007669"/>
    <property type="project" value="UniProtKB-KW"/>
</dbReference>
<keyword evidence="5" id="KW-0583">PHB biosynthesis</keyword>
<evidence type="ECO:0000313" key="18">
    <source>
        <dbReference type="Proteomes" id="UP000284605"/>
    </source>
</evidence>
<keyword evidence="4 14" id="KW-0808">Transferase</keyword>